<dbReference type="Gene3D" id="3.30.450.150">
    <property type="entry name" value="Haem-degrading domain"/>
    <property type="match status" value="1"/>
</dbReference>
<gene>
    <name evidence="2" type="ORF">SAMN02745117_01325</name>
</gene>
<dbReference type="PANTHER" id="PTHR34309">
    <property type="entry name" value="SLR1406 PROTEIN"/>
    <property type="match status" value="1"/>
</dbReference>
<proteinExistence type="predicted"/>
<dbReference type="Pfam" id="PF03928">
    <property type="entry name" value="HbpS-like"/>
    <property type="match status" value="1"/>
</dbReference>
<evidence type="ECO:0000256" key="1">
    <source>
        <dbReference type="SAM" id="SignalP"/>
    </source>
</evidence>
<dbReference type="PANTHER" id="PTHR34309:SF1">
    <property type="entry name" value="PROTEIN GLCG"/>
    <property type="match status" value="1"/>
</dbReference>
<dbReference type="EMBL" id="FQUZ01000012">
    <property type="protein sequence ID" value="SHF09159.1"/>
    <property type="molecule type" value="Genomic_DNA"/>
</dbReference>
<dbReference type="SUPFAM" id="SSF143744">
    <property type="entry name" value="GlcG-like"/>
    <property type="match status" value="1"/>
</dbReference>
<dbReference type="InterPro" id="IPR038084">
    <property type="entry name" value="PduO/GlcC-like_sf"/>
</dbReference>
<keyword evidence="3" id="KW-1185">Reference proteome</keyword>
<accession>A0A1M4YTI7</accession>
<dbReference type="STRING" id="1122156.SAMN02745117_01325"/>
<sequence length="163" mass="16966">MTTCNTSPAPAVRFLSFGTATALLCFSLSGSPAIAQSTPDGSTRHGPLTLERTDIALAGADQVMAAAFTEAQRNGWKMSVAVVDSSGELVAFRKADGASAISVQVAIAKARTAALIQQPSKHFEDYINNGRPSFLSTPGVTPLEGGIPLRIADQVIGARLPWP</sequence>
<reference evidence="2 3" key="1">
    <citation type="submission" date="2016-11" db="EMBL/GenBank/DDBJ databases">
        <authorList>
            <person name="Jaros S."/>
            <person name="Januszkiewicz K."/>
            <person name="Wedrychowicz H."/>
        </authorList>
    </citation>
    <scope>NUCLEOTIDE SEQUENCE [LARGE SCALE GENOMIC DNA]</scope>
    <source>
        <strain evidence="2 3">DSM 16112</strain>
    </source>
</reference>
<name>A0A1M4YTI7_9BURK</name>
<dbReference type="Proteomes" id="UP000184327">
    <property type="component" value="Unassembled WGS sequence"/>
</dbReference>
<dbReference type="InterPro" id="IPR005624">
    <property type="entry name" value="PduO/GlcC-like"/>
</dbReference>
<dbReference type="AlphaFoldDB" id="A0A1M4YTI7"/>
<feature type="signal peptide" evidence="1">
    <location>
        <begin position="1"/>
        <end position="35"/>
    </location>
</feature>
<keyword evidence="1" id="KW-0732">Signal</keyword>
<evidence type="ECO:0000313" key="2">
    <source>
        <dbReference type="EMBL" id="SHF09159.1"/>
    </source>
</evidence>
<organism evidence="2 3">
    <name type="scientific">Lampropedia hyalina DSM 16112</name>
    <dbReference type="NCBI Taxonomy" id="1122156"/>
    <lineage>
        <taxon>Bacteria</taxon>
        <taxon>Pseudomonadati</taxon>
        <taxon>Pseudomonadota</taxon>
        <taxon>Betaproteobacteria</taxon>
        <taxon>Burkholderiales</taxon>
        <taxon>Comamonadaceae</taxon>
        <taxon>Lampropedia</taxon>
    </lineage>
</organism>
<feature type="chain" id="PRO_5012183396" evidence="1">
    <location>
        <begin position="36"/>
        <end position="163"/>
    </location>
</feature>
<dbReference type="InterPro" id="IPR052517">
    <property type="entry name" value="GlcG_carb_metab_protein"/>
</dbReference>
<protein>
    <submittedName>
        <fullName evidence="2">Uncharacterized conserved protein GlcG, DUF336 family</fullName>
    </submittedName>
</protein>
<evidence type="ECO:0000313" key="3">
    <source>
        <dbReference type="Proteomes" id="UP000184327"/>
    </source>
</evidence>